<feature type="compositionally biased region" description="Basic and acidic residues" evidence="1">
    <location>
        <begin position="109"/>
        <end position="118"/>
    </location>
</feature>
<reference evidence="2" key="1">
    <citation type="submission" date="2021-05" db="EMBL/GenBank/DDBJ databases">
        <authorList>
            <person name="Alioto T."/>
            <person name="Alioto T."/>
            <person name="Gomez Garrido J."/>
        </authorList>
    </citation>
    <scope>NUCLEOTIDE SEQUENCE</scope>
</reference>
<proteinExistence type="predicted"/>
<evidence type="ECO:0000313" key="2">
    <source>
        <dbReference type="EMBL" id="CAG6544080.1"/>
    </source>
</evidence>
<sequence length="125" mass="13395">MRQVLPNQGPAEDALRYAQRDTQVRLYDLSGDVQATAMSEDPHQGAHAGEGLCVFAVRQAVHSIVGPEATPVDARSGREWKALSVRVLLEEVPTEGLPEGSHSQAAPGEGRHDTDRRYGAGVAGR</sequence>
<protein>
    <submittedName>
        <fullName evidence="2">(northern house mosquito) hypothetical protein</fullName>
    </submittedName>
</protein>
<dbReference type="EMBL" id="HBUE01336422">
    <property type="protein sequence ID" value="CAG6596216.1"/>
    <property type="molecule type" value="Transcribed_RNA"/>
</dbReference>
<name>A0A8D8HYG4_CULPI</name>
<organism evidence="2">
    <name type="scientific">Culex pipiens</name>
    <name type="common">House mosquito</name>
    <dbReference type="NCBI Taxonomy" id="7175"/>
    <lineage>
        <taxon>Eukaryota</taxon>
        <taxon>Metazoa</taxon>
        <taxon>Ecdysozoa</taxon>
        <taxon>Arthropoda</taxon>
        <taxon>Hexapoda</taxon>
        <taxon>Insecta</taxon>
        <taxon>Pterygota</taxon>
        <taxon>Neoptera</taxon>
        <taxon>Endopterygota</taxon>
        <taxon>Diptera</taxon>
        <taxon>Nematocera</taxon>
        <taxon>Culicoidea</taxon>
        <taxon>Culicidae</taxon>
        <taxon>Culicinae</taxon>
        <taxon>Culicini</taxon>
        <taxon>Culex</taxon>
        <taxon>Culex</taxon>
    </lineage>
</organism>
<feature type="region of interest" description="Disordered" evidence="1">
    <location>
        <begin position="91"/>
        <end position="125"/>
    </location>
</feature>
<dbReference type="AlphaFoldDB" id="A0A8D8HYG4"/>
<accession>A0A8D8HYG4</accession>
<dbReference type="EMBL" id="HBUE01229639">
    <property type="protein sequence ID" value="CAG6544080.1"/>
    <property type="molecule type" value="Transcribed_RNA"/>
</dbReference>
<evidence type="ECO:0000256" key="1">
    <source>
        <dbReference type="SAM" id="MobiDB-lite"/>
    </source>
</evidence>